<dbReference type="STRING" id="151081.TW72_17160"/>
<dbReference type="InterPro" id="IPR001478">
    <property type="entry name" value="PDZ"/>
</dbReference>
<comment type="caution">
    <text evidence="13">The sequence shown here is derived from an EMBL/GenBank/DDBJ whole genome shotgun (WGS) entry which is preliminary data.</text>
</comment>
<evidence type="ECO:0000256" key="3">
    <source>
        <dbReference type="ARBA" id="ARBA00007931"/>
    </source>
</evidence>
<dbReference type="InterPro" id="IPR036034">
    <property type="entry name" value="PDZ_sf"/>
</dbReference>
<dbReference type="InterPro" id="IPR004387">
    <property type="entry name" value="Pept_M50_Zn"/>
</dbReference>
<evidence type="ECO:0000256" key="2">
    <source>
        <dbReference type="ARBA" id="ARBA00004141"/>
    </source>
</evidence>
<reference evidence="13 14" key="1">
    <citation type="submission" date="2017-12" db="EMBL/GenBank/DDBJ databases">
        <authorList>
            <person name="Paulsen S."/>
            <person name="Gram L.K."/>
        </authorList>
    </citation>
    <scope>NUCLEOTIDE SEQUENCE [LARGE SCALE GENOMIC DNA]</scope>
    <source>
        <strain evidence="13 14">S2897</strain>
    </source>
</reference>
<dbReference type="SUPFAM" id="SSF50156">
    <property type="entry name" value="PDZ domain-like"/>
    <property type="match status" value="2"/>
</dbReference>
<evidence type="ECO:0000256" key="6">
    <source>
        <dbReference type="ARBA" id="ARBA00022801"/>
    </source>
</evidence>
<keyword evidence="10 11" id="KW-0472">Membrane</keyword>
<gene>
    <name evidence="13" type="ORF">CWC05_04660</name>
</gene>
<dbReference type="InterPro" id="IPR008915">
    <property type="entry name" value="Peptidase_M50"/>
</dbReference>
<comment type="subcellular location">
    <subcellularLocation>
        <location evidence="2">Membrane</location>
        <topology evidence="2">Multi-pass membrane protein</topology>
    </subcellularLocation>
</comment>
<feature type="transmembrane region" description="Helical" evidence="11">
    <location>
        <begin position="94"/>
        <end position="122"/>
    </location>
</feature>
<feature type="domain" description="PDZ" evidence="12">
    <location>
        <begin position="179"/>
        <end position="279"/>
    </location>
</feature>
<dbReference type="PANTHER" id="PTHR42837">
    <property type="entry name" value="REGULATOR OF SIGMA-E PROTEASE RSEP"/>
    <property type="match status" value="1"/>
</dbReference>
<accession>A0A5S3ZA09</accession>
<dbReference type="GO" id="GO:0004222">
    <property type="term" value="F:metalloendopeptidase activity"/>
    <property type="evidence" value="ECO:0007669"/>
    <property type="project" value="InterPro"/>
</dbReference>
<evidence type="ECO:0000256" key="10">
    <source>
        <dbReference type="ARBA" id="ARBA00023136"/>
    </source>
</evidence>
<comment type="cofactor">
    <cofactor evidence="1 11">
        <name>Zn(2+)</name>
        <dbReference type="ChEBI" id="CHEBI:29105"/>
    </cofactor>
</comment>
<evidence type="ECO:0000256" key="11">
    <source>
        <dbReference type="RuleBase" id="RU362031"/>
    </source>
</evidence>
<evidence type="ECO:0000256" key="4">
    <source>
        <dbReference type="ARBA" id="ARBA00022670"/>
    </source>
</evidence>
<dbReference type="CDD" id="cd23082">
    <property type="entry name" value="cpPDZ1_EcRseP-like"/>
    <property type="match status" value="1"/>
</dbReference>
<keyword evidence="9 11" id="KW-0482">Metalloprotease</keyword>
<evidence type="ECO:0000259" key="12">
    <source>
        <dbReference type="PROSITE" id="PS50106"/>
    </source>
</evidence>
<feature type="transmembrane region" description="Helical" evidence="11">
    <location>
        <begin position="6"/>
        <end position="29"/>
    </location>
</feature>
<reference evidence="14" key="2">
    <citation type="submission" date="2019-06" db="EMBL/GenBank/DDBJ databases">
        <title>Co-occurence of chitin degradation, pigmentation and bioactivity in marine Pseudoalteromonas.</title>
        <authorList>
            <person name="Sonnenschein E.C."/>
            <person name="Bech P.K."/>
        </authorList>
    </citation>
    <scope>NUCLEOTIDE SEQUENCE [LARGE SCALE GENOMIC DNA]</scope>
    <source>
        <strain evidence="14">S2897</strain>
    </source>
</reference>
<dbReference type="Gene3D" id="2.30.42.10">
    <property type="match status" value="2"/>
</dbReference>
<keyword evidence="11" id="KW-0479">Metal-binding</keyword>
<keyword evidence="6 11" id="KW-0378">Hydrolase</keyword>
<dbReference type="GO" id="GO:0046872">
    <property type="term" value="F:metal ion binding"/>
    <property type="evidence" value="ECO:0007669"/>
    <property type="project" value="UniProtKB-KW"/>
</dbReference>
<dbReference type="PROSITE" id="PS50106">
    <property type="entry name" value="PDZ"/>
    <property type="match status" value="1"/>
</dbReference>
<dbReference type="RefSeq" id="WP_138547529.1">
    <property type="nucleotide sequence ID" value="NZ_PNCG01000002.1"/>
</dbReference>
<dbReference type="EMBL" id="PNCG01000002">
    <property type="protein sequence ID" value="TMP88720.1"/>
    <property type="molecule type" value="Genomic_DNA"/>
</dbReference>
<dbReference type="GO" id="GO:0006508">
    <property type="term" value="P:proteolysis"/>
    <property type="evidence" value="ECO:0007669"/>
    <property type="project" value="UniProtKB-KW"/>
</dbReference>
<dbReference type="EC" id="3.4.24.-" evidence="11"/>
<evidence type="ECO:0000256" key="1">
    <source>
        <dbReference type="ARBA" id="ARBA00001947"/>
    </source>
</evidence>
<sequence length="450" mass="49047">MFEFVWHLGSFILALGILVTVHEYGHFWVARKAGVKVLRFSIGFGKPLVRWHDKYGTEYVLAMIPLGGYVKMLDERVDDVPQEQKHLSFNSKSVYWRIAIVSAGPLANFLFAIFALSLMYVIGVQSVKPIVGDVTEQSRAEAAGLQAGEQLLTIDGKQTQDWQEVTLALMQHLGDDEVNVKVQAESGSQAVRTLNLQGWTLQQRDESPLTSIGIKPYRPDATLTLAMVAPDSPAHSAGLKEGDVLVSVDGELIKSWQALVNRIERSAGQALNFYVMRGAQALDVTITPANKPTEDGFSRGYLGVVPVVEPWPEEAISTRSYNVIDAAGLGVAKTWQMISLSFEMIANLVTGQVSIKNISGPVGIAVGAGTSVSYGFVAFLSFLALISVSLGVFNLLPLPVLDGGHLMYYVIELIRKKPVSEKTQEIGFRIGAMLLLALTAFALLNDIARL</sequence>
<dbReference type="NCBIfam" id="TIGR00054">
    <property type="entry name" value="RIP metalloprotease RseP"/>
    <property type="match status" value="1"/>
</dbReference>
<feature type="transmembrane region" description="Helical" evidence="11">
    <location>
        <begin position="426"/>
        <end position="444"/>
    </location>
</feature>
<dbReference type="Pfam" id="PF17820">
    <property type="entry name" value="PDZ_6"/>
    <property type="match status" value="1"/>
</dbReference>
<dbReference type="CDD" id="cd06163">
    <property type="entry name" value="S2P-M50_PDZ_RseP-like"/>
    <property type="match status" value="1"/>
</dbReference>
<dbReference type="Proteomes" id="UP000305874">
    <property type="component" value="Unassembled WGS sequence"/>
</dbReference>
<proteinExistence type="inferred from homology"/>
<organism evidence="13 14">
    <name type="scientific">Pseudoalteromonas ruthenica</name>
    <dbReference type="NCBI Taxonomy" id="151081"/>
    <lineage>
        <taxon>Bacteria</taxon>
        <taxon>Pseudomonadati</taxon>
        <taxon>Pseudomonadota</taxon>
        <taxon>Gammaproteobacteria</taxon>
        <taxon>Alteromonadales</taxon>
        <taxon>Pseudoalteromonadaceae</taxon>
        <taxon>Pseudoalteromonas</taxon>
    </lineage>
</organism>
<dbReference type="CDD" id="cd23081">
    <property type="entry name" value="cpPDZ_EcRseP-like"/>
    <property type="match status" value="1"/>
</dbReference>
<evidence type="ECO:0000313" key="14">
    <source>
        <dbReference type="Proteomes" id="UP000305874"/>
    </source>
</evidence>
<protein>
    <recommendedName>
        <fullName evidence="11">Zinc metalloprotease</fullName>
        <ecNumber evidence="11">3.4.24.-</ecNumber>
    </recommendedName>
</protein>
<comment type="similarity">
    <text evidence="3 11">Belongs to the peptidase M50B family.</text>
</comment>
<evidence type="ECO:0000313" key="13">
    <source>
        <dbReference type="EMBL" id="TMP88720.1"/>
    </source>
</evidence>
<dbReference type="InterPro" id="IPR041489">
    <property type="entry name" value="PDZ_6"/>
</dbReference>
<dbReference type="GO" id="GO:0016020">
    <property type="term" value="C:membrane"/>
    <property type="evidence" value="ECO:0007669"/>
    <property type="project" value="UniProtKB-SubCell"/>
</dbReference>
<dbReference type="AlphaFoldDB" id="A0A5S3ZA09"/>
<keyword evidence="7 11" id="KW-0862">Zinc</keyword>
<evidence type="ECO:0000256" key="7">
    <source>
        <dbReference type="ARBA" id="ARBA00022833"/>
    </source>
</evidence>
<dbReference type="SMART" id="SM00228">
    <property type="entry name" value="PDZ"/>
    <property type="match status" value="2"/>
</dbReference>
<keyword evidence="5 11" id="KW-0812">Transmembrane</keyword>
<evidence type="ECO:0000256" key="9">
    <source>
        <dbReference type="ARBA" id="ARBA00023049"/>
    </source>
</evidence>
<keyword evidence="8 11" id="KW-1133">Transmembrane helix</keyword>
<evidence type="ECO:0000256" key="5">
    <source>
        <dbReference type="ARBA" id="ARBA00022692"/>
    </source>
</evidence>
<dbReference type="Pfam" id="PF02163">
    <property type="entry name" value="Peptidase_M50"/>
    <property type="match status" value="1"/>
</dbReference>
<evidence type="ECO:0000256" key="8">
    <source>
        <dbReference type="ARBA" id="ARBA00022989"/>
    </source>
</evidence>
<dbReference type="NCBIfam" id="NF008046">
    <property type="entry name" value="PRK10779.1"/>
    <property type="match status" value="1"/>
</dbReference>
<name>A0A5S3ZA09_9GAMM</name>
<keyword evidence="4" id="KW-0645">Protease</keyword>
<dbReference type="PANTHER" id="PTHR42837:SF2">
    <property type="entry name" value="MEMBRANE METALLOPROTEASE ARASP2, CHLOROPLASTIC-RELATED"/>
    <property type="match status" value="1"/>
</dbReference>